<dbReference type="Proteomes" id="UP001642484">
    <property type="component" value="Unassembled WGS sequence"/>
</dbReference>
<feature type="domain" description="J" evidence="2">
    <location>
        <begin position="40"/>
        <end position="101"/>
    </location>
</feature>
<dbReference type="CDD" id="cd06257">
    <property type="entry name" value="DnaJ"/>
    <property type="match status" value="1"/>
</dbReference>
<dbReference type="PANTHER" id="PTHR43948">
    <property type="entry name" value="DNAJ HOMOLOG SUBFAMILY B"/>
    <property type="match status" value="1"/>
</dbReference>
<dbReference type="Pfam" id="PF00226">
    <property type="entry name" value="DnaJ"/>
    <property type="match status" value="1"/>
</dbReference>
<evidence type="ECO:0000313" key="3">
    <source>
        <dbReference type="EMBL" id="CAK9062586.1"/>
    </source>
</evidence>
<sequence>MRALMKSWDPQSETPDFWKSQEGKEAIGPKPSAALQRVARHFQTLGLPATASPDDLKRAYRKLVLQYHPDKNQADEANLRLANQKFREISEAYEALGEFMKIEN</sequence>
<proteinExistence type="predicted"/>
<dbReference type="EMBL" id="CAXAMN010021707">
    <property type="protein sequence ID" value="CAK9062586.1"/>
    <property type="molecule type" value="Genomic_DNA"/>
</dbReference>
<organism evidence="3 4">
    <name type="scientific">Durusdinium trenchii</name>
    <dbReference type="NCBI Taxonomy" id="1381693"/>
    <lineage>
        <taxon>Eukaryota</taxon>
        <taxon>Sar</taxon>
        <taxon>Alveolata</taxon>
        <taxon>Dinophyceae</taxon>
        <taxon>Suessiales</taxon>
        <taxon>Symbiodiniaceae</taxon>
        <taxon>Durusdinium</taxon>
    </lineage>
</organism>
<evidence type="ECO:0000259" key="2">
    <source>
        <dbReference type="PROSITE" id="PS50076"/>
    </source>
</evidence>
<dbReference type="Gene3D" id="1.10.287.110">
    <property type="entry name" value="DnaJ domain"/>
    <property type="match status" value="1"/>
</dbReference>
<feature type="region of interest" description="Disordered" evidence="1">
    <location>
        <begin position="1"/>
        <end position="25"/>
    </location>
</feature>
<protein>
    <recommendedName>
        <fullName evidence="2">J domain-containing protein</fullName>
    </recommendedName>
</protein>
<evidence type="ECO:0000313" key="4">
    <source>
        <dbReference type="Proteomes" id="UP001642484"/>
    </source>
</evidence>
<dbReference type="PROSITE" id="PS50076">
    <property type="entry name" value="DNAJ_2"/>
    <property type="match status" value="1"/>
</dbReference>
<gene>
    <name evidence="3" type="ORF">CCMP2556_LOCUS30775</name>
</gene>
<evidence type="ECO:0000256" key="1">
    <source>
        <dbReference type="SAM" id="MobiDB-lite"/>
    </source>
</evidence>
<dbReference type="SUPFAM" id="SSF46565">
    <property type="entry name" value="Chaperone J-domain"/>
    <property type="match status" value="1"/>
</dbReference>
<dbReference type="PANTHER" id="PTHR43948:SF10">
    <property type="entry name" value="MRJ, ISOFORM E"/>
    <property type="match status" value="1"/>
</dbReference>
<accession>A0ABP0NGE6</accession>
<dbReference type="InterPro" id="IPR036869">
    <property type="entry name" value="J_dom_sf"/>
</dbReference>
<dbReference type="PRINTS" id="PR00625">
    <property type="entry name" value="JDOMAIN"/>
</dbReference>
<dbReference type="SMART" id="SM00271">
    <property type="entry name" value="DnaJ"/>
    <property type="match status" value="1"/>
</dbReference>
<name>A0ABP0NGE6_9DINO</name>
<dbReference type="InterPro" id="IPR001623">
    <property type="entry name" value="DnaJ_domain"/>
</dbReference>
<comment type="caution">
    <text evidence="3">The sequence shown here is derived from an EMBL/GenBank/DDBJ whole genome shotgun (WGS) entry which is preliminary data.</text>
</comment>
<reference evidence="3 4" key="1">
    <citation type="submission" date="2024-02" db="EMBL/GenBank/DDBJ databases">
        <authorList>
            <person name="Chen Y."/>
            <person name="Shah S."/>
            <person name="Dougan E. K."/>
            <person name="Thang M."/>
            <person name="Chan C."/>
        </authorList>
    </citation>
    <scope>NUCLEOTIDE SEQUENCE [LARGE SCALE GENOMIC DNA]</scope>
</reference>
<keyword evidence="4" id="KW-1185">Reference proteome</keyword>